<feature type="transmembrane region" description="Helical" evidence="7">
    <location>
        <begin position="353"/>
        <end position="372"/>
    </location>
</feature>
<evidence type="ECO:0000256" key="7">
    <source>
        <dbReference type="SAM" id="Phobius"/>
    </source>
</evidence>
<evidence type="ECO:0000256" key="6">
    <source>
        <dbReference type="SAM" id="MobiDB-lite"/>
    </source>
</evidence>
<feature type="transmembrane region" description="Helical" evidence="7">
    <location>
        <begin position="473"/>
        <end position="491"/>
    </location>
</feature>
<keyword evidence="2" id="KW-0813">Transport</keyword>
<evidence type="ECO:0000256" key="1">
    <source>
        <dbReference type="ARBA" id="ARBA00004141"/>
    </source>
</evidence>
<keyword evidence="5 7" id="KW-0472">Membrane</keyword>
<feature type="transmembrane region" description="Helical" evidence="7">
    <location>
        <begin position="206"/>
        <end position="227"/>
    </location>
</feature>
<dbReference type="InterPro" id="IPR011701">
    <property type="entry name" value="MFS"/>
</dbReference>
<evidence type="ECO:0008006" key="10">
    <source>
        <dbReference type="Google" id="ProtNLM"/>
    </source>
</evidence>
<proteinExistence type="predicted"/>
<evidence type="ECO:0000256" key="5">
    <source>
        <dbReference type="ARBA" id="ARBA00023136"/>
    </source>
</evidence>
<dbReference type="AlphaFoldDB" id="A0A1Y6LZB1"/>
<dbReference type="EMBL" id="LT882688">
    <property type="protein sequence ID" value="SMY29733.1"/>
    <property type="molecule type" value="Genomic_DNA"/>
</dbReference>
<evidence type="ECO:0000313" key="9">
    <source>
        <dbReference type="Proteomes" id="UP000215453"/>
    </source>
</evidence>
<evidence type="ECO:0000256" key="3">
    <source>
        <dbReference type="ARBA" id="ARBA00022692"/>
    </source>
</evidence>
<name>A0A1Y6LZB1_ZYMTR</name>
<sequence length="531" mass="59036">MAFRNPFRRRQASNTAESTATSDTIKGTSTHGPNPSLANEDSEKANLSIVDRAIARENVSLASFAHLDIKKINRKIDIRIIPVITALYLCSFIDRGNIGNAKIEGLYTDLRLTDTQYNLCLTVFWLTYGAFEVPSNMVLKRLRPSIWLPTIMMGWGTVMTLKGLVQGFHGLLAARLFLGMAEAGLAPGILFYLTMWYPRYEMHSRYGLFFSASCIAGAFSGLLAYAISFMDGVGNMEGWRWIFILEGLLTVVVALAAYFLLLDYPATASFLTPEERAFVAYRLKYDNQDDVTDVHVPECDARDKQFVKDAFRDWQPYVAIIANWGLNFPLYGVTLSLPTIIKQLGYKTTTAQLMTIPVYATAAFLVICVSFTADRIHMRSPFMFAAYFLMLLGFALCISSGPPARTYAGVFLVLCGAYPATSCLSVLVANNLAGSYKRAVGIAMVLTMSNMGTSMACNFYRQRDAPHFVLGHSINVSFVVAGLAACSFWIWRYSRINKQRAARRAAGEHLLLTPEELSRQGDKAVTFVHTL</sequence>
<dbReference type="Proteomes" id="UP000215453">
    <property type="component" value="Chromosome 13"/>
</dbReference>
<evidence type="ECO:0000256" key="2">
    <source>
        <dbReference type="ARBA" id="ARBA00022448"/>
    </source>
</evidence>
<dbReference type="FunFam" id="1.20.1250.20:FF:000013">
    <property type="entry name" value="MFS general substrate transporter"/>
    <property type="match status" value="1"/>
</dbReference>
<evidence type="ECO:0000256" key="4">
    <source>
        <dbReference type="ARBA" id="ARBA00022989"/>
    </source>
</evidence>
<dbReference type="GO" id="GO:0022857">
    <property type="term" value="F:transmembrane transporter activity"/>
    <property type="evidence" value="ECO:0007669"/>
    <property type="project" value="InterPro"/>
</dbReference>
<feature type="transmembrane region" description="Helical" evidence="7">
    <location>
        <begin position="239"/>
        <end position="261"/>
    </location>
</feature>
<feature type="transmembrane region" description="Helical" evidence="7">
    <location>
        <begin position="171"/>
        <end position="194"/>
    </location>
</feature>
<dbReference type="GO" id="GO:0016020">
    <property type="term" value="C:membrane"/>
    <property type="evidence" value="ECO:0007669"/>
    <property type="project" value="UniProtKB-SubCell"/>
</dbReference>
<dbReference type="InterPro" id="IPR036259">
    <property type="entry name" value="MFS_trans_sf"/>
</dbReference>
<accession>A0A1Y6LZB1</accession>
<evidence type="ECO:0000313" key="8">
    <source>
        <dbReference type="EMBL" id="SMY29733.1"/>
    </source>
</evidence>
<dbReference type="Gene3D" id="1.20.1250.20">
    <property type="entry name" value="MFS general substrate transporter like domains"/>
    <property type="match status" value="2"/>
</dbReference>
<gene>
    <name evidence="8" type="ORF">ZT1A5_G11182</name>
</gene>
<feature type="transmembrane region" description="Helical" evidence="7">
    <location>
        <begin position="407"/>
        <end position="428"/>
    </location>
</feature>
<feature type="compositionally biased region" description="Polar residues" evidence="6">
    <location>
        <begin position="12"/>
        <end position="39"/>
    </location>
</feature>
<feature type="transmembrane region" description="Helical" evidence="7">
    <location>
        <begin position="146"/>
        <end position="165"/>
    </location>
</feature>
<feature type="region of interest" description="Disordered" evidence="6">
    <location>
        <begin position="1"/>
        <end position="42"/>
    </location>
</feature>
<comment type="subcellular location">
    <subcellularLocation>
        <location evidence="1">Membrane</location>
        <topology evidence="1">Multi-pass membrane protein</topology>
    </subcellularLocation>
</comment>
<protein>
    <recommendedName>
        <fullName evidence="10">Major facilitator superfamily (MFS) profile domain-containing protein</fullName>
    </recommendedName>
</protein>
<dbReference type="FunFam" id="1.20.1250.20:FF:000034">
    <property type="entry name" value="MFS general substrate transporter"/>
    <property type="match status" value="1"/>
</dbReference>
<dbReference type="PANTHER" id="PTHR43791:SF18">
    <property type="entry name" value="NICOTINIC ACID TRANSPORTER TNA1, PUTATIVE (AFU_ORTHOLOGUE AFUA_3G03820)-RELATED"/>
    <property type="match status" value="1"/>
</dbReference>
<dbReference type="SUPFAM" id="SSF103473">
    <property type="entry name" value="MFS general substrate transporter"/>
    <property type="match status" value="1"/>
</dbReference>
<keyword evidence="3 7" id="KW-0812">Transmembrane</keyword>
<keyword evidence="4 7" id="KW-1133">Transmembrane helix</keyword>
<feature type="compositionally biased region" description="Basic residues" evidence="6">
    <location>
        <begin position="1"/>
        <end position="11"/>
    </location>
</feature>
<dbReference type="Pfam" id="PF07690">
    <property type="entry name" value="MFS_1"/>
    <property type="match status" value="1"/>
</dbReference>
<reference evidence="8 9" key="1">
    <citation type="submission" date="2016-10" db="EMBL/GenBank/DDBJ databases">
        <authorList>
            <person name="Varghese N."/>
        </authorList>
    </citation>
    <scope>NUCLEOTIDE SEQUENCE [LARGE SCALE GENOMIC DNA]</scope>
</reference>
<organism evidence="8 9">
    <name type="scientific">Zymoseptoria tritici ST99CH_1A5</name>
    <dbReference type="NCBI Taxonomy" id="1276529"/>
    <lineage>
        <taxon>Eukaryota</taxon>
        <taxon>Fungi</taxon>
        <taxon>Dikarya</taxon>
        <taxon>Ascomycota</taxon>
        <taxon>Pezizomycotina</taxon>
        <taxon>Dothideomycetes</taxon>
        <taxon>Dothideomycetidae</taxon>
        <taxon>Mycosphaerellales</taxon>
        <taxon>Mycosphaerellaceae</taxon>
        <taxon>Zymoseptoria</taxon>
    </lineage>
</organism>
<feature type="transmembrane region" description="Helical" evidence="7">
    <location>
        <begin position="317"/>
        <end position="341"/>
    </location>
</feature>
<dbReference type="PANTHER" id="PTHR43791">
    <property type="entry name" value="PERMEASE-RELATED"/>
    <property type="match status" value="1"/>
</dbReference>
<feature type="transmembrane region" description="Helical" evidence="7">
    <location>
        <begin position="384"/>
        <end position="401"/>
    </location>
</feature>
<feature type="transmembrane region" description="Helical" evidence="7">
    <location>
        <begin position="440"/>
        <end position="461"/>
    </location>
</feature>